<dbReference type="EMBL" id="SKBQ01000004">
    <property type="protein sequence ID" value="TPX11279.1"/>
    <property type="molecule type" value="Genomic_DNA"/>
</dbReference>
<comment type="caution">
    <text evidence="9">The sequence shown here is derived from an EMBL/GenBank/DDBJ whole genome shotgun (WGS) entry which is preliminary data.</text>
</comment>
<reference evidence="9 10" key="1">
    <citation type="submission" date="2019-06" db="EMBL/GenBank/DDBJ databases">
        <title>Draft genome sequence of the filamentous fungus Phialemoniopsis curvata isolated from diesel fuel.</title>
        <authorList>
            <person name="Varaljay V.A."/>
            <person name="Lyon W.J."/>
            <person name="Crouch A.L."/>
            <person name="Drake C.E."/>
            <person name="Hollomon J.M."/>
            <person name="Nadeau L.J."/>
            <person name="Nunn H.S."/>
            <person name="Stevenson B.S."/>
            <person name="Bojanowski C.L."/>
            <person name="Crookes-Goodson W.J."/>
        </authorList>
    </citation>
    <scope>NUCLEOTIDE SEQUENCE [LARGE SCALE GENOMIC DNA]</scope>
    <source>
        <strain evidence="9 10">D216</strain>
    </source>
</reference>
<evidence type="ECO:0000313" key="10">
    <source>
        <dbReference type="Proteomes" id="UP000319257"/>
    </source>
</evidence>
<dbReference type="OrthoDB" id="3897607at2759"/>
<feature type="transmembrane region" description="Helical" evidence="7">
    <location>
        <begin position="36"/>
        <end position="55"/>
    </location>
</feature>
<accession>A0A507B1W0</accession>
<keyword evidence="4 7" id="KW-0472">Membrane</keyword>
<evidence type="ECO:0000256" key="7">
    <source>
        <dbReference type="SAM" id="Phobius"/>
    </source>
</evidence>
<dbReference type="AlphaFoldDB" id="A0A507B1W0"/>
<feature type="region of interest" description="Disordered" evidence="6">
    <location>
        <begin position="327"/>
        <end position="359"/>
    </location>
</feature>
<feature type="transmembrane region" description="Helical" evidence="7">
    <location>
        <begin position="116"/>
        <end position="140"/>
    </location>
</feature>
<dbReference type="Proteomes" id="UP000319257">
    <property type="component" value="Unassembled WGS sequence"/>
</dbReference>
<feature type="transmembrane region" description="Helical" evidence="7">
    <location>
        <begin position="192"/>
        <end position="219"/>
    </location>
</feature>
<keyword evidence="2 7" id="KW-0812">Transmembrane</keyword>
<evidence type="ECO:0000256" key="4">
    <source>
        <dbReference type="ARBA" id="ARBA00023136"/>
    </source>
</evidence>
<dbReference type="InterPro" id="IPR049326">
    <property type="entry name" value="Rhodopsin_dom_fungi"/>
</dbReference>
<name>A0A507B1W0_9PEZI</name>
<dbReference type="PANTHER" id="PTHR33048">
    <property type="entry name" value="PTH11-LIKE INTEGRAL MEMBRANE PROTEIN (AFU_ORTHOLOGUE AFUA_5G11245)"/>
    <property type="match status" value="1"/>
</dbReference>
<dbReference type="InParanoid" id="A0A507B1W0"/>
<dbReference type="PANTHER" id="PTHR33048:SF15">
    <property type="entry name" value="INTEGRAL MEMBRANE PROTEIN"/>
    <property type="match status" value="1"/>
</dbReference>
<evidence type="ECO:0000256" key="3">
    <source>
        <dbReference type="ARBA" id="ARBA00022989"/>
    </source>
</evidence>
<sequence length="392" mass="43930">MAKVLSSRSEEGQRIQEIADQIPPIPVRGFSTTIQAITYTVTIIATGIVFLRVWVRWKLSGHHAWGWDDIFAVAGWVPLIPSVVFLVLATYWGLGAHDDHVPEGMLEYYQVRVKRYMFFFELIYFASSVLTKLAMAIMILRLSSKKKYSMIIWGNMLVLAINATVCLIIMFASCSPVSALWNEKLGFCRIKYGWIIISYAGSVVLALVDWTCAITPFFMLRDLQMPRRRKISVQVILSLGIVGSAAGLVRMAYYKAYDTEKYPHESLHNWGHTILWSILEAGLGIIACSLPPLRKLFKKFYQGSSGQSAMMSGMGTNDGGTQLSNLGGTPSGMKGLRRKEGSQWGRLDDEHSTSSQQHIVKSTHVCVETSSADDGKTYDQDKNEAYVWSRNV</sequence>
<feature type="transmembrane region" description="Helical" evidence="7">
    <location>
        <begin position="231"/>
        <end position="253"/>
    </location>
</feature>
<dbReference type="GeneID" id="41968544"/>
<proteinExistence type="inferred from homology"/>
<dbReference type="InterPro" id="IPR052337">
    <property type="entry name" value="SAT4-like"/>
</dbReference>
<evidence type="ECO:0000256" key="6">
    <source>
        <dbReference type="SAM" id="MobiDB-lite"/>
    </source>
</evidence>
<feature type="compositionally biased region" description="Basic and acidic residues" evidence="6">
    <location>
        <begin position="338"/>
        <end position="352"/>
    </location>
</feature>
<feature type="domain" description="Rhodopsin" evidence="8">
    <location>
        <begin position="51"/>
        <end position="299"/>
    </location>
</feature>
<evidence type="ECO:0000256" key="5">
    <source>
        <dbReference type="ARBA" id="ARBA00038359"/>
    </source>
</evidence>
<organism evidence="9 10">
    <name type="scientific">Thyridium curvatum</name>
    <dbReference type="NCBI Taxonomy" id="1093900"/>
    <lineage>
        <taxon>Eukaryota</taxon>
        <taxon>Fungi</taxon>
        <taxon>Dikarya</taxon>
        <taxon>Ascomycota</taxon>
        <taxon>Pezizomycotina</taxon>
        <taxon>Sordariomycetes</taxon>
        <taxon>Sordariomycetidae</taxon>
        <taxon>Thyridiales</taxon>
        <taxon>Thyridiaceae</taxon>
        <taxon>Thyridium</taxon>
    </lineage>
</organism>
<evidence type="ECO:0000259" key="8">
    <source>
        <dbReference type="Pfam" id="PF20684"/>
    </source>
</evidence>
<evidence type="ECO:0000256" key="1">
    <source>
        <dbReference type="ARBA" id="ARBA00004141"/>
    </source>
</evidence>
<feature type="transmembrane region" description="Helical" evidence="7">
    <location>
        <begin position="76"/>
        <end position="96"/>
    </location>
</feature>
<feature type="transmembrane region" description="Helical" evidence="7">
    <location>
        <begin position="152"/>
        <end position="172"/>
    </location>
</feature>
<protein>
    <recommendedName>
        <fullName evidence="8">Rhodopsin domain-containing protein</fullName>
    </recommendedName>
</protein>
<evidence type="ECO:0000313" key="9">
    <source>
        <dbReference type="EMBL" id="TPX11279.1"/>
    </source>
</evidence>
<gene>
    <name evidence="9" type="ORF">E0L32_001097</name>
</gene>
<keyword evidence="3 7" id="KW-1133">Transmembrane helix</keyword>
<keyword evidence="10" id="KW-1185">Reference proteome</keyword>
<evidence type="ECO:0000256" key="2">
    <source>
        <dbReference type="ARBA" id="ARBA00022692"/>
    </source>
</evidence>
<dbReference type="Pfam" id="PF20684">
    <property type="entry name" value="Fung_rhodopsin"/>
    <property type="match status" value="1"/>
</dbReference>
<feature type="transmembrane region" description="Helical" evidence="7">
    <location>
        <begin position="273"/>
        <end position="293"/>
    </location>
</feature>
<dbReference type="GO" id="GO:0016020">
    <property type="term" value="C:membrane"/>
    <property type="evidence" value="ECO:0007669"/>
    <property type="project" value="UniProtKB-SubCell"/>
</dbReference>
<comment type="subcellular location">
    <subcellularLocation>
        <location evidence="1">Membrane</location>
        <topology evidence="1">Multi-pass membrane protein</topology>
    </subcellularLocation>
</comment>
<dbReference type="RefSeq" id="XP_030992990.1">
    <property type="nucleotide sequence ID" value="XM_031133695.1"/>
</dbReference>
<comment type="similarity">
    <text evidence="5">Belongs to the SAT4 family.</text>
</comment>